<dbReference type="eggNOG" id="KOG0658">
    <property type="taxonomic scope" value="Eukaryota"/>
</dbReference>
<dbReference type="VEuPathDB" id="TrichDB:TVAGG3_0170440"/>
<proteinExistence type="inferred from homology"/>
<dbReference type="GO" id="GO:0007165">
    <property type="term" value="P:signal transduction"/>
    <property type="evidence" value="ECO:0000318"/>
    <property type="project" value="GO_Central"/>
</dbReference>
<dbReference type="PANTHER" id="PTHR24057">
    <property type="entry name" value="GLYCOGEN SYNTHASE KINASE-3 ALPHA"/>
    <property type="match status" value="1"/>
</dbReference>
<evidence type="ECO:0000256" key="1">
    <source>
        <dbReference type="ARBA" id="ARBA00005527"/>
    </source>
</evidence>
<dbReference type="GO" id="GO:0004674">
    <property type="term" value="F:protein serine/threonine kinase activity"/>
    <property type="evidence" value="ECO:0000318"/>
    <property type="project" value="GO_Central"/>
</dbReference>
<dbReference type="SMR" id="A2G3N2"/>
<keyword evidence="4 7" id="KW-0547">Nucleotide-binding</keyword>
<protein>
    <submittedName>
        <fullName evidence="9">CMGC family protein kinase</fullName>
    </submittedName>
</protein>
<feature type="binding site" evidence="7">
    <location>
        <position position="68"/>
    </location>
    <ligand>
        <name>ATP</name>
        <dbReference type="ChEBI" id="CHEBI:30616"/>
    </ligand>
</feature>
<evidence type="ECO:0000259" key="8">
    <source>
        <dbReference type="PROSITE" id="PS50011"/>
    </source>
</evidence>
<dbReference type="VEuPathDB" id="TrichDB:TVAG_361090"/>
<dbReference type="InterPro" id="IPR050591">
    <property type="entry name" value="GSK-3"/>
</dbReference>
<name>A2G3N2_TRIV3</name>
<dbReference type="InterPro" id="IPR017441">
    <property type="entry name" value="Protein_kinase_ATP_BS"/>
</dbReference>
<evidence type="ECO:0000313" key="10">
    <source>
        <dbReference type="Proteomes" id="UP000001542"/>
    </source>
</evidence>
<dbReference type="PROSITE" id="PS00109">
    <property type="entry name" value="PROTEIN_KINASE_TYR"/>
    <property type="match status" value="1"/>
</dbReference>
<evidence type="ECO:0000256" key="3">
    <source>
        <dbReference type="ARBA" id="ARBA00022679"/>
    </source>
</evidence>
<dbReference type="Gene3D" id="3.30.200.20">
    <property type="entry name" value="Phosphorylase Kinase, domain 1"/>
    <property type="match status" value="1"/>
</dbReference>
<dbReference type="PANTHER" id="PTHR24057:SF0">
    <property type="entry name" value="PROTEIN KINASE SHAGGY-RELATED"/>
    <property type="match status" value="1"/>
</dbReference>
<dbReference type="AlphaFoldDB" id="A2G3N2"/>
<keyword evidence="5 9" id="KW-0418">Kinase</keyword>
<keyword evidence="3" id="KW-0808">Transferase</keyword>
<evidence type="ECO:0000256" key="6">
    <source>
        <dbReference type="ARBA" id="ARBA00022840"/>
    </source>
</evidence>
<evidence type="ECO:0000256" key="5">
    <source>
        <dbReference type="ARBA" id="ARBA00022777"/>
    </source>
</evidence>
<gene>
    <name evidence="9" type="ORF">TVAG_361090</name>
</gene>
<dbReference type="STRING" id="5722.A2G3N2"/>
<dbReference type="SUPFAM" id="SSF56112">
    <property type="entry name" value="Protein kinase-like (PK-like)"/>
    <property type="match status" value="1"/>
</dbReference>
<reference evidence="9" key="2">
    <citation type="journal article" date="2007" name="Science">
        <title>Draft genome sequence of the sexually transmitted pathogen Trichomonas vaginalis.</title>
        <authorList>
            <person name="Carlton J.M."/>
            <person name="Hirt R.P."/>
            <person name="Silva J.C."/>
            <person name="Delcher A.L."/>
            <person name="Schatz M."/>
            <person name="Zhao Q."/>
            <person name="Wortman J.R."/>
            <person name="Bidwell S.L."/>
            <person name="Alsmark U.C.M."/>
            <person name="Besteiro S."/>
            <person name="Sicheritz-Ponten T."/>
            <person name="Noel C.J."/>
            <person name="Dacks J.B."/>
            <person name="Foster P.G."/>
            <person name="Simillion C."/>
            <person name="Van de Peer Y."/>
            <person name="Miranda-Saavedra D."/>
            <person name="Barton G.J."/>
            <person name="Westrop G.D."/>
            <person name="Mueller S."/>
            <person name="Dessi D."/>
            <person name="Fiori P.L."/>
            <person name="Ren Q."/>
            <person name="Paulsen I."/>
            <person name="Zhang H."/>
            <person name="Bastida-Corcuera F.D."/>
            <person name="Simoes-Barbosa A."/>
            <person name="Brown M.T."/>
            <person name="Hayes R.D."/>
            <person name="Mukherjee M."/>
            <person name="Okumura C.Y."/>
            <person name="Schneider R."/>
            <person name="Smith A.J."/>
            <person name="Vanacova S."/>
            <person name="Villalvazo M."/>
            <person name="Haas B.J."/>
            <person name="Pertea M."/>
            <person name="Feldblyum T.V."/>
            <person name="Utterback T.R."/>
            <person name="Shu C.L."/>
            <person name="Osoegawa K."/>
            <person name="de Jong P.J."/>
            <person name="Hrdy I."/>
            <person name="Horvathova L."/>
            <person name="Zubacova Z."/>
            <person name="Dolezal P."/>
            <person name="Malik S.B."/>
            <person name="Logsdon J.M. Jr."/>
            <person name="Henze K."/>
            <person name="Gupta A."/>
            <person name="Wang C.C."/>
            <person name="Dunne R.L."/>
            <person name="Upcroft J.A."/>
            <person name="Upcroft P."/>
            <person name="White O."/>
            <person name="Salzberg S.L."/>
            <person name="Tang P."/>
            <person name="Chiu C.-H."/>
            <person name="Lee Y.-S."/>
            <person name="Embley T.M."/>
            <person name="Coombs G.H."/>
            <person name="Mottram J.C."/>
            <person name="Tachezy J."/>
            <person name="Fraser-Liggett C.M."/>
            <person name="Johnson P.J."/>
        </authorList>
    </citation>
    <scope>NUCLEOTIDE SEQUENCE [LARGE SCALE GENOMIC DNA]</scope>
    <source>
        <strain evidence="9">G3</strain>
    </source>
</reference>
<accession>A2G3N2</accession>
<dbReference type="GO" id="GO:0005524">
    <property type="term" value="F:ATP binding"/>
    <property type="evidence" value="ECO:0007669"/>
    <property type="project" value="UniProtKB-UniRule"/>
</dbReference>
<dbReference type="InterPro" id="IPR000719">
    <property type="entry name" value="Prot_kinase_dom"/>
</dbReference>
<dbReference type="GO" id="GO:0030154">
    <property type="term" value="P:cell differentiation"/>
    <property type="evidence" value="ECO:0000318"/>
    <property type="project" value="GO_Central"/>
</dbReference>
<reference evidence="9" key="1">
    <citation type="submission" date="2006-10" db="EMBL/GenBank/DDBJ databases">
        <authorList>
            <person name="Amadeo P."/>
            <person name="Zhao Q."/>
            <person name="Wortman J."/>
            <person name="Fraser-Liggett C."/>
            <person name="Carlton J."/>
        </authorList>
    </citation>
    <scope>NUCLEOTIDE SEQUENCE</scope>
    <source>
        <strain evidence="9">G3</strain>
    </source>
</reference>
<dbReference type="GO" id="GO:0005634">
    <property type="term" value="C:nucleus"/>
    <property type="evidence" value="ECO:0000318"/>
    <property type="project" value="GO_Central"/>
</dbReference>
<dbReference type="InterPro" id="IPR008266">
    <property type="entry name" value="Tyr_kinase_AS"/>
</dbReference>
<feature type="domain" description="Protein kinase" evidence="8">
    <location>
        <begin position="40"/>
        <end position="322"/>
    </location>
</feature>
<keyword evidence="2" id="KW-0723">Serine/threonine-protein kinase</keyword>
<evidence type="ECO:0000313" key="9">
    <source>
        <dbReference type="EMBL" id="EAX88241.1"/>
    </source>
</evidence>
<dbReference type="InParanoid" id="A2G3N2"/>
<organism evidence="9 10">
    <name type="scientific">Trichomonas vaginalis (strain ATCC PRA-98 / G3)</name>
    <dbReference type="NCBI Taxonomy" id="412133"/>
    <lineage>
        <taxon>Eukaryota</taxon>
        <taxon>Metamonada</taxon>
        <taxon>Parabasalia</taxon>
        <taxon>Trichomonadida</taxon>
        <taxon>Trichomonadidae</taxon>
        <taxon>Trichomonas</taxon>
    </lineage>
</organism>
<keyword evidence="10" id="KW-1185">Reference proteome</keyword>
<dbReference type="OrthoDB" id="413582at2759"/>
<keyword evidence="6 7" id="KW-0067">ATP-binding</keyword>
<dbReference type="GO" id="GO:0005737">
    <property type="term" value="C:cytoplasm"/>
    <property type="evidence" value="ECO:0000318"/>
    <property type="project" value="GO_Central"/>
</dbReference>
<dbReference type="EMBL" id="DS114336">
    <property type="protein sequence ID" value="EAX88241.1"/>
    <property type="molecule type" value="Genomic_DNA"/>
</dbReference>
<evidence type="ECO:0000256" key="4">
    <source>
        <dbReference type="ARBA" id="ARBA00022741"/>
    </source>
</evidence>
<comment type="similarity">
    <text evidence="1">Belongs to the protein kinase superfamily. CMGC Ser/Thr protein kinase family. GSK-3 subfamily.</text>
</comment>
<evidence type="ECO:0000256" key="7">
    <source>
        <dbReference type="PROSITE-ProRule" id="PRU10141"/>
    </source>
</evidence>
<dbReference type="PROSITE" id="PS00107">
    <property type="entry name" value="PROTEIN_KINASE_ATP"/>
    <property type="match status" value="1"/>
</dbReference>
<dbReference type="InterPro" id="IPR011009">
    <property type="entry name" value="Kinase-like_dom_sf"/>
</dbReference>
<dbReference type="PROSITE" id="PS50011">
    <property type="entry name" value="PROTEIN_KINASE_DOM"/>
    <property type="match status" value="1"/>
</dbReference>
<evidence type="ECO:0000256" key="2">
    <source>
        <dbReference type="ARBA" id="ARBA00022527"/>
    </source>
</evidence>
<dbReference type="Pfam" id="PF00069">
    <property type="entry name" value="Pkinase"/>
    <property type="match status" value="1"/>
</dbReference>
<dbReference type="Gene3D" id="1.10.510.10">
    <property type="entry name" value="Transferase(Phosphotransferase) domain 1"/>
    <property type="match status" value="1"/>
</dbReference>
<dbReference type="Proteomes" id="UP000001542">
    <property type="component" value="Unassembled WGS sequence"/>
</dbReference>
<sequence length="376" mass="42811">MSYLRFSATRSLFKGVSIQKALTSRHELLKLLPRDKMDIFHPIQILGRGEYGIAFQVQLNDGSFFVIKRVLDDPKIKSRELAILKRLNSRYILSLKGHFYTPGPTPHSRYLNLVTDFYPENLEQYCQPYFQRGIPIPIFYAKLFSFQMFAGLDVLHKFQIVHRDISPKNLFVDSKYGRLIVGDFGNAKQILSTTEKNVTYIIERKYRPPELIYGSEKYGPPIDIWAGGAVLAELLLGKPLFNGSSAVSLLHDMVRILGPPSKEIIDSYGGTLKVSLARHNKTTLDKELANIEPSGIQLLKQIFNWDPSKRIKANEILDSRFYDELFNGTALLPNGERVPVLIRGGVMHFEKLLVEGDDDGVEDKDEVVGYVNQFKL</sequence>